<evidence type="ECO:0000313" key="6">
    <source>
        <dbReference type="Proteomes" id="UP000265325"/>
    </source>
</evidence>
<dbReference type="InterPro" id="IPR018356">
    <property type="entry name" value="Tscrpt_reg_HTH_DeoR_CS"/>
</dbReference>
<keyword evidence="3" id="KW-0804">Transcription</keyword>
<evidence type="ECO:0000256" key="3">
    <source>
        <dbReference type="ARBA" id="ARBA00023163"/>
    </source>
</evidence>
<dbReference type="EMBL" id="LAQS01000008">
    <property type="protein sequence ID" value="KKZ74548.1"/>
    <property type="molecule type" value="Genomic_DNA"/>
</dbReference>
<evidence type="ECO:0000256" key="2">
    <source>
        <dbReference type="ARBA" id="ARBA00023125"/>
    </source>
</evidence>
<dbReference type="PRINTS" id="PR00037">
    <property type="entry name" value="HTHLACR"/>
</dbReference>
<dbReference type="PROSITE" id="PS51000">
    <property type="entry name" value="HTH_DEOR_2"/>
    <property type="match status" value="1"/>
</dbReference>
<dbReference type="Pfam" id="PF08220">
    <property type="entry name" value="HTH_DeoR"/>
    <property type="match status" value="1"/>
</dbReference>
<keyword evidence="6" id="KW-1185">Reference proteome</keyword>
<dbReference type="Proteomes" id="UP000265325">
    <property type="component" value="Unassembled WGS sequence"/>
</dbReference>
<dbReference type="Gene3D" id="3.40.50.1360">
    <property type="match status" value="1"/>
</dbReference>
<evidence type="ECO:0000259" key="4">
    <source>
        <dbReference type="PROSITE" id="PS51000"/>
    </source>
</evidence>
<keyword evidence="1" id="KW-0805">Transcription regulation</keyword>
<dbReference type="InterPro" id="IPR014036">
    <property type="entry name" value="DeoR-like_C"/>
</dbReference>
<dbReference type="PANTHER" id="PTHR30363:SF44">
    <property type="entry name" value="AGA OPERON TRANSCRIPTIONAL REPRESSOR-RELATED"/>
    <property type="match status" value="1"/>
</dbReference>
<dbReference type="InterPro" id="IPR037171">
    <property type="entry name" value="NagB/RpiA_transferase-like"/>
</dbReference>
<protein>
    <submittedName>
        <fullName evidence="5">Cytochrome C</fullName>
    </submittedName>
</protein>
<dbReference type="InterPro" id="IPR036388">
    <property type="entry name" value="WH-like_DNA-bd_sf"/>
</dbReference>
<dbReference type="SMART" id="SM01134">
    <property type="entry name" value="DeoRC"/>
    <property type="match status" value="1"/>
</dbReference>
<name>A0A2P2GST0_STREW</name>
<dbReference type="Pfam" id="PF00455">
    <property type="entry name" value="DeoRC"/>
    <property type="match status" value="1"/>
</dbReference>
<dbReference type="InterPro" id="IPR050313">
    <property type="entry name" value="Carb_Metab_HTH_regulators"/>
</dbReference>
<dbReference type="SMART" id="SM00420">
    <property type="entry name" value="HTH_DEOR"/>
    <property type="match status" value="1"/>
</dbReference>
<comment type="caution">
    <text evidence="5">The sequence shown here is derived from an EMBL/GenBank/DDBJ whole genome shotgun (WGS) entry which is preliminary data.</text>
</comment>
<proteinExistence type="predicted"/>
<dbReference type="InterPro" id="IPR001034">
    <property type="entry name" value="DeoR_HTH"/>
</dbReference>
<dbReference type="OrthoDB" id="7688673at2"/>
<dbReference type="PROSITE" id="PS00894">
    <property type="entry name" value="HTH_DEOR_1"/>
    <property type="match status" value="1"/>
</dbReference>
<reference evidence="5 6" key="1">
    <citation type="submission" date="2015-05" db="EMBL/GenBank/DDBJ databases">
        <title>Draft Genome assembly of Streptomyces showdoensis.</title>
        <authorList>
            <person name="Thapa K.K."/>
            <person name="Metsa-Ketela M."/>
        </authorList>
    </citation>
    <scope>NUCLEOTIDE SEQUENCE [LARGE SCALE GENOMIC DNA]</scope>
    <source>
        <strain evidence="5 6">ATCC 15227</strain>
    </source>
</reference>
<dbReference type="AlphaFoldDB" id="A0A2P2GST0"/>
<dbReference type="RefSeq" id="WP_046906755.1">
    <property type="nucleotide sequence ID" value="NZ_BAAAXG010000027.1"/>
</dbReference>
<accession>A0A2P2GST0</accession>
<organism evidence="5 6">
    <name type="scientific">Streptomyces showdoensis</name>
    <dbReference type="NCBI Taxonomy" id="68268"/>
    <lineage>
        <taxon>Bacteria</taxon>
        <taxon>Bacillati</taxon>
        <taxon>Actinomycetota</taxon>
        <taxon>Actinomycetes</taxon>
        <taxon>Kitasatosporales</taxon>
        <taxon>Streptomycetaceae</taxon>
        <taxon>Streptomyces</taxon>
    </lineage>
</organism>
<dbReference type="GO" id="GO:0003700">
    <property type="term" value="F:DNA-binding transcription factor activity"/>
    <property type="evidence" value="ECO:0007669"/>
    <property type="project" value="InterPro"/>
</dbReference>
<evidence type="ECO:0000256" key="1">
    <source>
        <dbReference type="ARBA" id="ARBA00023015"/>
    </source>
</evidence>
<sequence length="275" mass="29010">MSDNQNLLAEQRRALILDEVRRRGGVRVNELTRRLNVSDMTVRRDLDALARQGVVAKVHGGAVPVVEASSHEPGFEAKSALELGAKEEIARAAAAMVRPGTAIALSGGTTTYALARHLLDVPDLTVVTNSVRVADVFYEAQHSGSGGEARPGAATVVLTGGVRTPSDALVGPVADQAIRSLHFDALFLGVHGISVEAGLSTPNLAEAETNRRLVHAARRVVVVADHTKWGTVGLSSFATLDEVDALVTDRGLSPEVREEMAERLPGLVVAGEEAE</sequence>
<dbReference type="GO" id="GO:0003677">
    <property type="term" value="F:DNA binding"/>
    <property type="evidence" value="ECO:0007669"/>
    <property type="project" value="UniProtKB-KW"/>
</dbReference>
<dbReference type="PANTHER" id="PTHR30363">
    <property type="entry name" value="HTH-TYPE TRANSCRIPTIONAL REGULATOR SRLR-RELATED"/>
    <property type="match status" value="1"/>
</dbReference>
<dbReference type="InterPro" id="IPR036390">
    <property type="entry name" value="WH_DNA-bd_sf"/>
</dbReference>
<evidence type="ECO:0000313" key="5">
    <source>
        <dbReference type="EMBL" id="KKZ74548.1"/>
    </source>
</evidence>
<dbReference type="Gene3D" id="1.10.10.10">
    <property type="entry name" value="Winged helix-like DNA-binding domain superfamily/Winged helix DNA-binding domain"/>
    <property type="match status" value="1"/>
</dbReference>
<gene>
    <name evidence="5" type="ORF">VO63_07285</name>
</gene>
<dbReference type="SUPFAM" id="SSF46785">
    <property type="entry name" value="Winged helix' DNA-binding domain"/>
    <property type="match status" value="1"/>
</dbReference>
<keyword evidence="2" id="KW-0238">DNA-binding</keyword>
<feature type="domain" description="HTH deoR-type" evidence="4">
    <location>
        <begin position="9"/>
        <end position="64"/>
    </location>
</feature>
<dbReference type="SUPFAM" id="SSF100950">
    <property type="entry name" value="NagB/RpiA/CoA transferase-like"/>
    <property type="match status" value="1"/>
</dbReference>